<feature type="domain" description="Integrase catalytic" evidence="1">
    <location>
        <begin position="225"/>
        <end position="321"/>
    </location>
</feature>
<dbReference type="PANTHER" id="PTHR37984">
    <property type="entry name" value="PROTEIN CBG26694"/>
    <property type="match status" value="1"/>
</dbReference>
<dbReference type="PANTHER" id="PTHR37984:SF5">
    <property type="entry name" value="PROTEIN NYNRIN-LIKE"/>
    <property type="match status" value="1"/>
</dbReference>
<name>A0A834GCV0_RHOSS</name>
<evidence type="ECO:0000313" key="2">
    <source>
        <dbReference type="EMBL" id="KAF7130595.1"/>
    </source>
</evidence>
<evidence type="ECO:0000259" key="1">
    <source>
        <dbReference type="PROSITE" id="PS50994"/>
    </source>
</evidence>
<evidence type="ECO:0000313" key="3">
    <source>
        <dbReference type="Proteomes" id="UP000626092"/>
    </source>
</evidence>
<organism evidence="2 3">
    <name type="scientific">Rhododendron simsii</name>
    <name type="common">Sims's rhododendron</name>
    <dbReference type="NCBI Taxonomy" id="118357"/>
    <lineage>
        <taxon>Eukaryota</taxon>
        <taxon>Viridiplantae</taxon>
        <taxon>Streptophyta</taxon>
        <taxon>Embryophyta</taxon>
        <taxon>Tracheophyta</taxon>
        <taxon>Spermatophyta</taxon>
        <taxon>Magnoliopsida</taxon>
        <taxon>eudicotyledons</taxon>
        <taxon>Gunneridae</taxon>
        <taxon>Pentapetalae</taxon>
        <taxon>asterids</taxon>
        <taxon>Ericales</taxon>
        <taxon>Ericaceae</taxon>
        <taxon>Ericoideae</taxon>
        <taxon>Rhodoreae</taxon>
        <taxon>Rhododendron</taxon>
    </lineage>
</organism>
<keyword evidence="3" id="KW-1185">Reference proteome</keyword>
<dbReference type="EMBL" id="WJXA01000010">
    <property type="protein sequence ID" value="KAF7130595.1"/>
    <property type="molecule type" value="Genomic_DNA"/>
</dbReference>
<dbReference type="InterPro" id="IPR050951">
    <property type="entry name" value="Retrovirus_Pol_polyprotein"/>
</dbReference>
<dbReference type="SUPFAM" id="SSF53098">
    <property type="entry name" value="Ribonuclease H-like"/>
    <property type="match status" value="1"/>
</dbReference>
<dbReference type="InterPro" id="IPR001584">
    <property type="entry name" value="Integrase_cat-core"/>
</dbReference>
<dbReference type="OrthoDB" id="1934939at2759"/>
<comment type="caution">
    <text evidence="2">The sequence shown here is derived from an EMBL/GenBank/DDBJ whole genome shotgun (WGS) entry which is preliminary data.</text>
</comment>
<protein>
    <recommendedName>
        <fullName evidence="1">Integrase catalytic domain-containing protein</fullName>
    </recommendedName>
</protein>
<dbReference type="GO" id="GO:0015074">
    <property type="term" value="P:DNA integration"/>
    <property type="evidence" value="ECO:0007669"/>
    <property type="project" value="InterPro"/>
</dbReference>
<accession>A0A834GCV0</accession>
<gene>
    <name evidence="2" type="ORF">RHSIM_Rhsim10G0132800</name>
</gene>
<dbReference type="AlphaFoldDB" id="A0A834GCV0"/>
<dbReference type="Gene3D" id="1.10.340.70">
    <property type="match status" value="1"/>
</dbReference>
<proteinExistence type="predicted"/>
<dbReference type="PROSITE" id="PS50994">
    <property type="entry name" value="INTEGRASE"/>
    <property type="match status" value="1"/>
</dbReference>
<dbReference type="Gene3D" id="3.30.420.10">
    <property type="entry name" value="Ribonuclease H-like superfamily/Ribonuclease H"/>
    <property type="match status" value="1"/>
</dbReference>
<dbReference type="InterPro" id="IPR036397">
    <property type="entry name" value="RNaseH_sf"/>
</dbReference>
<reference evidence="2" key="1">
    <citation type="submission" date="2019-11" db="EMBL/GenBank/DDBJ databases">
        <authorList>
            <person name="Liu Y."/>
            <person name="Hou J."/>
            <person name="Li T.-Q."/>
            <person name="Guan C.-H."/>
            <person name="Wu X."/>
            <person name="Wu H.-Z."/>
            <person name="Ling F."/>
            <person name="Zhang R."/>
            <person name="Shi X.-G."/>
            <person name="Ren J.-P."/>
            <person name="Chen E.-F."/>
            <person name="Sun J.-M."/>
        </authorList>
    </citation>
    <scope>NUCLEOTIDE SEQUENCE</scope>
    <source>
        <strain evidence="2">Adult_tree_wgs_1</strain>
        <tissue evidence="2">Leaves</tissue>
    </source>
</reference>
<dbReference type="GO" id="GO:0003676">
    <property type="term" value="F:nucleic acid binding"/>
    <property type="evidence" value="ECO:0007669"/>
    <property type="project" value="InterPro"/>
</dbReference>
<sequence length="351" mass="40022">MIKYAVSLLGNSYLSELKLPRRMIRMQNGMEADDCDCASQEDEHNADSGILPFWKGIIKFQTFSKSSSSKVASQRSQDLPIGYRPVLVKWKDLDKCNVCDMDELHWGTRNQVHDRSCGTGDVKPYKRLQLQGYYWSAMAKDAAEIQRAEVVKALEIAHKADHQGGAKLDQHLLHMGYYWPMMEEDAKMHVRRCKAFQVHGNMIHAPAVDLRAIGTPWEFIICRFGIPKVILSDNRTPFVNRQVGQLLVSYDITHHKSTAYHPKGNGQAKATYKLLFKILCRTLKDHQKNWAHALPMALWAYRTSKRRPTQMTPFTLVYGTEVVLPLEIVVPSAQMALPSEVLGFPVCEDHI</sequence>
<dbReference type="Proteomes" id="UP000626092">
    <property type="component" value="Unassembled WGS sequence"/>
</dbReference>
<dbReference type="InterPro" id="IPR012337">
    <property type="entry name" value="RNaseH-like_sf"/>
</dbReference>